<evidence type="ECO:0000256" key="4">
    <source>
        <dbReference type="ARBA" id="ARBA00023141"/>
    </source>
</evidence>
<accession>A0ABP8Z5I1</accession>
<keyword evidence="5" id="KW-0584">Phenylalanine biosynthesis</keyword>
<gene>
    <name evidence="9" type="ORF">GCM10025783_18940</name>
</gene>
<organism evidence="9 10">
    <name type="scientific">Amnibacterium soli</name>
    <dbReference type="NCBI Taxonomy" id="1282736"/>
    <lineage>
        <taxon>Bacteria</taxon>
        <taxon>Bacillati</taxon>
        <taxon>Actinomycetota</taxon>
        <taxon>Actinomycetes</taxon>
        <taxon>Micrococcales</taxon>
        <taxon>Microbacteriaceae</taxon>
        <taxon>Amnibacterium</taxon>
    </lineage>
</organism>
<dbReference type="InterPro" id="IPR008927">
    <property type="entry name" value="6-PGluconate_DH-like_C_sf"/>
</dbReference>
<proteinExistence type="predicted"/>
<comment type="caution">
    <text evidence="9">The sequence shown here is derived from an EMBL/GenBank/DDBJ whole genome shotgun (WGS) entry which is preliminary data.</text>
</comment>
<evidence type="ECO:0000259" key="8">
    <source>
        <dbReference type="PROSITE" id="PS51171"/>
    </source>
</evidence>
<dbReference type="SUPFAM" id="SSF51735">
    <property type="entry name" value="NAD(P)-binding Rossmann-fold domains"/>
    <property type="match status" value="1"/>
</dbReference>
<evidence type="ECO:0000256" key="6">
    <source>
        <dbReference type="ARBA" id="ARBA00023239"/>
    </source>
</evidence>
<comment type="catalytic activity">
    <reaction evidence="7">
        <text>prephenate + H(+) = 3-phenylpyruvate + CO2 + H2O</text>
        <dbReference type="Rhea" id="RHEA:21648"/>
        <dbReference type="ChEBI" id="CHEBI:15377"/>
        <dbReference type="ChEBI" id="CHEBI:15378"/>
        <dbReference type="ChEBI" id="CHEBI:16526"/>
        <dbReference type="ChEBI" id="CHEBI:18005"/>
        <dbReference type="ChEBI" id="CHEBI:29934"/>
        <dbReference type="EC" id="4.2.1.51"/>
    </reaction>
</comment>
<dbReference type="Gene3D" id="3.40.50.720">
    <property type="entry name" value="NAD(P)-binding Rossmann-like Domain"/>
    <property type="match status" value="1"/>
</dbReference>
<name>A0ABP8Z5I1_9MICO</name>
<sequence>MAAQDPDAHPVEGLLVVVGAALGPGRWFADHLADGVRPAVLVDTASAAGALRDRDDDTTLVAVLAADGTLTRTADGSSIAQGPAATVVVAVPVAALPEVLPSLARHIGSATEVVLVTSTMAATLEVARPLLPSGALWGVHLLFDPNLTAIDGQSVYVAGDAEAPGWLDDVVAGSGGVLRSGTAAEHDAAMASVQATTHRALVAFADAVTRSDVDLEALWALRTPLFDSLFGLTARALDPRQQAQVASVQSASGKEAGERLAASLRELDGQDFEAAIVRVRDRITGALFEELQTSAAAGIRAAQSRRRDISRRRRDGALVGLRRTGTSGPVRVGRIVDVTPTRVELAVLLVGPTGRGALLDGPGLDNAQRLGVSMTVRRQSFGLGHIELVPDSELAAVLDEQLAFLGRDVRFLVPESVAGSGVARVVAQFDGLRDVRLVDEVVRTGQRSVVVHVGIRADRDVEATVEAVRREVEAAYAWPVGIARTLANDVFDVAYLGPSGTFSEAAARQCATSVGVAAGNLLACATFPDVLAAVRPGTIAVLPISSSASGLVSRSVQALLAHDAPLIASGVVDVAVRFDAYTTASRPLESYRGAPVYSHPQGLAQCTRFIARWGLEPIPTDSTAAALEQALASDAPAVALGGAGLAIGDLQVIEREVDDLSGSITRFIVVGAPGEFTPQRDGSDPTVRSVRIGADAADALPLLGGGGAAFAELLTDDAGRFLLISSASGDDPAPEGVRLLGTLPWSPRTPVVRVAAD</sequence>
<dbReference type="Gene3D" id="1.10.3660.10">
    <property type="entry name" value="6-phosphogluconate dehydrogenase C-terminal like domain"/>
    <property type="match status" value="1"/>
</dbReference>
<keyword evidence="10" id="KW-1185">Reference proteome</keyword>
<keyword evidence="6" id="KW-0456">Lyase</keyword>
<evidence type="ECO:0000256" key="5">
    <source>
        <dbReference type="ARBA" id="ARBA00023222"/>
    </source>
</evidence>
<dbReference type="EMBL" id="BAABLP010000004">
    <property type="protein sequence ID" value="GAA4747060.1"/>
    <property type="molecule type" value="Genomic_DNA"/>
</dbReference>
<dbReference type="SUPFAM" id="SSF48179">
    <property type="entry name" value="6-phosphogluconate dehydrogenase C-terminal domain-like"/>
    <property type="match status" value="1"/>
</dbReference>
<dbReference type="Proteomes" id="UP001500121">
    <property type="component" value="Unassembled WGS sequence"/>
</dbReference>
<evidence type="ECO:0000256" key="3">
    <source>
        <dbReference type="ARBA" id="ARBA00022605"/>
    </source>
</evidence>
<evidence type="ECO:0000313" key="9">
    <source>
        <dbReference type="EMBL" id="GAA4747060.1"/>
    </source>
</evidence>
<dbReference type="RefSeq" id="WP_345480908.1">
    <property type="nucleotide sequence ID" value="NZ_BAABLP010000004.1"/>
</dbReference>
<comment type="pathway">
    <text evidence="1">Amino-acid biosynthesis; L-phenylalanine biosynthesis; phenylpyruvate from prephenate: step 1/1.</text>
</comment>
<dbReference type="EC" id="4.2.1.51" evidence="2"/>
<dbReference type="Pfam" id="PF00800">
    <property type="entry name" value="PDT"/>
    <property type="match status" value="1"/>
</dbReference>
<dbReference type="Gene3D" id="3.40.190.10">
    <property type="entry name" value="Periplasmic binding protein-like II"/>
    <property type="match status" value="2"/>
</dbReference>
<dbReference type="InterPro" id="IPR001086">
    <property type="entry name" value="Preph_deHydtase"/>
</dbReference>
<reference evidence="10" key="1">
    <citation type="journal article" date="2019" name="Int. J. Syst. Evol. Microbiol.">
        <title>The Global Catalogue of Microorganisms (GCM) 10K type strain sequencing project: providing services to taxonomists for standard genome sequencing and annotation.</title>
        <authorList>
            <consortium name="The Broad Institute Genomics Platform"/>
            <consortium name="The Broad Institute Genome Sequencing Center for Infectious Disease"/>
            <person name="Wu L."/>
            <person name="Ma J."/>
        </authorList>
    </citation>
    <scope>NUCLEOTIDE SEQUENCE [LARGE SCALE GENOMIC DNA]</scope>
    <source>
        <strain evidence="10">JCM 19015</strain>
    </source>
</reference>
<evidence type="ECO:0000256" key="1">
    <source>
        <dbReference type="ARBA" id="ARBA00004741"/>
    </source>
</evidence>
<evidence type="ECO:0000256" key="7">
    <source>
        <dbReference type="ARBA" id="ARBA00047848"/>
    </source>
</evidence>
<keyword evidence="4" id="KW-0057">Aromatic amino acid biosynthesis</keyword>
<feature type="domain" description="Prephenate dehydratase" evidence="8">
    <location>
        <begin position="492"/>
        <end position="672"/>
    </location>
</feature>
<protein>
    <recommendedName>
        <fullName evidence="2">prephenate dehydratase</fullName>
        <ecNumber evidence="2">4.2.1.51</ecNumber>
    </recommendedName>
</protein>
<dbReference type="InterPro" id="IPR036291">
    <property type="entry name" value="NAD(P)-bd_dom_sf"/>
</dbReference>
<keyword evidence="3" id="KW-0028">Amino-acid biosynthesis</keyword>
<dbReference type="SUPFAM" id="SSF53850">
    <property type="entry name" value="Periplasmic binding protein-like II"/>
    <property type="match status" value="1"/>
</dbReference>
<dbReference type="PANTHER" id="PTHR21022:SF19">
    <property type="entry name" value="PREPHENATE DEHYDRATASE-RELATED"/>
    <property type="match status" value="1"/>
</dbReference>
<evidence type="ECO:0000313" key="10">
    <source>
        <dbReference type="Proteomes" id="UP001500121"/>
    </source>
</evidence>
<evidence type="ECO:0000256" key="2">
    <source>
        <dbReference type="ARBA" id="ARBA00013147"/>
    </source>
</evidence>
<dbReference type="PANTHER" id="PTHR21022">
    <property type="entry name" value="PREPHENATE DEHYDRATASE P PROTEIN"/>
    <property type="match status" value="1"/>
</dbReference>
<dbReference type="PROSITE" id="PS51171">
    <property type="entry name" value="PREPHENATE_DEHYDR_3"/>
    <property type="match status" value="1"/>
</dbReference>